<accession>A0A5B7ELY0</accession>
<evidence type="ECO:0000256" key="1">
    <source>
        <dbReference type="SAM" id="MobiDB-lite"/>
    </source>
</evidence>
<gene>
    <name evidence="2" type="ORF">E2C01_028590</name>
</gene>
<dbReference type="Proteomes" id="UP000324222">
    <property type="component" value="Unassembled WGS sequence"/>
</dbReference>
<protein>
    <submittedName>
        <fullName evidence="2">Uncharacterized protein</fullName>
    </submittedName>
</protein>
<proteinExistence type="predicted"/>
<sequence length="116" mass="13824">MNLEKKEKEKVLRNEAKEKRKEKNGDREKEFLLEGFRYETKEVEEGGGHGEGKKLRRDGVRDYLKEKKLDVMCPVETKLKVEIHVNSKQLTMVNTMSQRVEESTRYREKRNHLCLT</sequence>
<evidence type="ECO:0000313" key="3">
    <source>
        <dbReference type="Proteomes" id="UP000324222"/>
    </source>
</evidence>
<name>A0A5B7ELY0_PORTR</name>
<evidence type="ECO:0000313" key="2">
    <source>
        <dbReference type="EMBL" id="MPC35172.1"/>
    </source>
</evidence>
<dbReference type="EMBL" id="VSRR010003213">
    <property type="protein sequence ID" value="MPC35172.1"/>
    <property type="molecule type" value="Genomic_DNA"/>
</dbReference>
<dbReference type="AlphaFoldDB" id="A0A5B7ELY0"/>
<feature type="region of interest" description="Disordered" evidence="1">
    <location>
        <begin position="1"/>
        <end position="26"/>
    </location>
</feature>
<organism evidence="2 3">
    <name type="scientific">Portunus trituberculatus</name>
    <name type="common">Swimming crab</name>
    <name type="synonym">Neptunus trituberculatus</name>
    <dbReference type="NCBI Taxonomy" id="210409"/>
    <lineage>
        <taxon>Eukaryota</taxon>
        <taxon>Metazoa</taxon>
        <taxon>Ecdysozoa</taxon>
        <taxon>Arthropoda</taxon>
        <taxon>Crustacea</taxon>
        <taxon>Multicrustacea</taxon>
        <taxon>Malacostraca</taxon>
        <taxon>Eumalacostraca</taxon>
        <taxon>Eucarida</taxon>
        <taxon>Decapoda</taxon>
        <taxon>Pleocyemata</taxon>
        <taxon>Brachyura</taxon>
        <taxon>Eubrachyura</taxon>
        <taxon>Portunoidea</taxon>
        <taxon>Portunidae</taxon>
        <taxon>Portuninae</taxon>
        <taxon>Portunus</taxon>
    </lineage>
</organism>
<keyword evidence="3" id="KW-1185">Reference proteome</keyword>
<comment type="caution">
    <text evidence="2">The sequence shown here is derived from an EMBL/GenBank/DDBJ whole genome shotgun (WGS) entry which is preliminary data.</text>
</comment>
<reference evidence="2 3" key="1">
    <citation type="submission" date="2019-05" db="EMBL/GenBank/DDBJ databases">
        <title>Another draft genome of Portunus trituberculatus and its Hox gene families provides insights of decapod evolution.</title>
        <authorList>
            <person name="Jeong J.-H."/>
            <person name="Song I."/>
            <person name="Kim S."/>
            <person name="Choi T."/>
            <person name="Kim D."/>
            <person name="Ryu S."/>
            <person name="Kim W."/>
        </authorList>
    </citation>
    <scope>NUCLEOTIDE SEQUENCE [LARGE SCALE GENOMIC DNA]</scope>
    <source>
        <tissue evidence="2">Muscle</tissue>
    </source>
</reference>